<dbReference type="STRING" id="870435.A0A0C3P407"/>
<evidence type="ECO:0000313" key="2">
    <source>
        <dbReference type="EMBL" id="KIO02201.1"/>
    </source>
</evidence>
<proteinExistence type="predicted"/>
<evidence type="ECO:0000259" key="1">
    <source>
        <dbReference type="Pfam" id="PF06985"/>
    </source>
</evidence>
<reference evidence="2 3" key="1">
    <citation type="submission" date="2014-04" db="EMBL/GenBank/DDBJ databases">
        <authorList>
            <consortium name="DOE Joint Genome Institute"/>
            <person name="Kuo A."/>
            <person name="Kohler A."/>
            <person name="Costa M.D."/>
            <person name="Nagy L.G."/>
            <person name="Floudas D."/>
            <person name="Copeland A."/>
            <person name="Barry K.W."/>
            <person name="Cichocki N."/>
            <person name="Veneault-Fourrey C."/>
            <person name="LaButti K."/>
            <person name="Lindquist E.A."/>
            <person name="Lipzen A."/>
            <person name="Lundell T."/>
            <person name="Morin E."/>
            <person name="Murat C."/>
            <person name="Sun H."/>
            <person name="Tunlid A."/>
            <person name="Henrissat B."/>
            <person name="Grigoriev I.V."/>
            <person name="Hibbett D.S."/>
            <person name="Martin F."/>
            <person name="Nordberg H.P."/>
            <person name="Cantor M.N."/>
            <person name="Hua S.X."/>
        </authorList>
    </citation>
    <scope>NUCLEOTIDE SEQUENCE [LARGE SCALE GENOMIC DNA]</scope>
    <source>
        <strain evidence="2 3">Marx 270</strain>
    </source>
</reference>
<dbReference type="InParanoid" id="A0A0C3P407"/>
<gene>
    <name evidence="2" type="ORF">M404DRAFT_716225</name>
</gene>
<dbReference type="OrthoDB" id="2641668at2759"/>
<dbReference type="Pfam" id="PF06985">
    <property type="entry name" value="HET"/>
    <property type="match status" value="1"/>
</dbReference>
<dbReference type="HOGENOM" id="CLU_000288_138_6_1"/>
<sequence>MLHRMERSCDPATIQLLKNYVSPSDTVAAIESIVDEIRCPFVVIDVTTGCLCDETERMRIFKADPRFKELVSSMTKKVDKTVIRPVVERFFGYVMFSHAWQGKEPSFQDVKQVNSVWDLPDTPLNKKLRVFCQETRRLGYNWAWSDTCCIDKSPSATLNLSQSLTSMYKWYANSAATLVFLAGVAHPSKPGDLTHSLWMTRAWTLQELLSPNVIFFYDSEWKPYLGDIGTNHKQSPRIMQELADAIKIPPGTIVTFSPDDLGVREKLRLASTRNAKFDEDVAYSLIGIFKSDIRPHYGEGADALGHLLEEIVSRIGEVTVLAWSGKPSSYNSCLPSSISVYNQTPYNPPSLEGEEMESCIMKLRDKLPRKEVWTIYNKIHGLPPARFATRRLHLPCIVFSVRSLEKPSGGNDKLYRARVSGLGQVEFTTTDQLSLNGTQQFVFAHPWINHIRGPNGGVTWGDDLESDPDSHLDAVAPTLLRYLFRRSAVPAPQVDSYTRALEMIARLGQPFNALLLVQQSNDTYKRIAADREIVVSGLGTNVISKNIRVQVLEIL</sequence>
<dbReference type="Proteomes" id="UP000054217">
    <property type="component" value="Unassembled WGS sequence"/>
</dbReference>
<dbReference type="EMBL" id="KN831983">
    <property type="protein sequence ID" value="KIO02201.1"/>
    <property type="molecule type" value="Genomic_DNA"/>
</dbReference>
<dbReference type="PANTHER" id="PTHR10622">
    <property type="entry name" value="HET DOMAIN-CONTAINING PROTEIN"/>
    <property type="match status" value="1"/>
</dbReference>
<accession>A0A0C3P407</accession>
<keyword evidence="3" id="KW-1185">Reference proteome</keyword>
<organism evidence="2 3">
    <name type="scientific">Pisolithus tinctorius Marx 270</name>
    <dbReference type="NCBI Taxonomy" id="870435"/>
    <lineage>
        <taxon>Eukaryota</taxon>
        <taxon>Fungi</taxon>
        <taxon>Dikarya</taxon>
        <taxon>Basidiomycota</taxon>
        <taxon>Agaricomycotina</taxon>
        <taxon>Agaricomycetes</taxon>
        <taxon>Agaricomycetidae</taxon>
        <taxon>Boletales</taxon>
        <taxon>Sclerodermatineae</taxon>
        <taxon>Pisolithaceae</taxon>
        <taxon>Pisolithus</taxon>
    </lineage>
</organism>
<evidence type="ECO:0000313" key="3">
    <source>
        <dbReference type="Proteomes" id="UP000054217"/>
    </source>
</evidence>
<protein>
    <recommendedName>
        <fullName evidence="1">Heterokaryon incompatibility domain-containing protein</fullName>
    </recommendedName>
</protein>
<reference evidence="3" key="2">
    <citation type="submission" date="2015-01" db="EMBL/GenBank/DDBJ databases">
        <title>Evolutionary Origins and Diversification of the Mycorrhizal Mutualists.</title>
        <authorList>
            <consortium name="DOE Joint Genome Institute"/>
            <consortium name="Mycorrhizal Genomics Consortium"/>
            <person name="Kohler A."/>
            <person name="Kuo A."/>
            <person name="Nagy L.G."/>
            <person name="Floudas D."/>
            <person name="Copeland A."/>
            <person name="Barry K.W."/>
            <person name="Cichocki N."/>
            <person name="Veneault-Fourrey C."/>
            <person name="LaButti K."/>
            <person name="Lindquist E.A."/>
            <person name="Lipzen A."/>
            <person name="Lundell T."/>
            <person name="Morin E."/>
            <person name="Murat C."/>
            <person name="Riley R."/>
            <person name="Ohm R."/>
            <person name="Sun H."/>
            <person name="Tunlid A."/>
            <person name="Henrissat B."/>
            <person name="Grigoriev I.V."/>
            <person name="Hibbett D.S."/>
            <person name="Martin F."/>
        </authorList>
    </citation>
    <scope>NUCLEOTIDE SEQUENCE [LARGE SCALE GENOMIC DNA]</scope>
    <source>
        <strain evidence="3">Marx 270</strain>
    </source>
</reference>
<dbReference type="InterPro" id="IPR010730">
    <property type="entry name" value="HET"/>
</dbReference>
<feature type="domain" description="Heterokaryon incompatibility" evidence="1">
    <location>
        <begin position="93"/>
        <end position="185"/>
    </location>
</feature>
<dbReference type="AlphaFoldDB" id="A0A0C3P407"/>
<name>A0A0C3P407_PISTI</name>
<dbReference type="PANTHER" id="PTHR10622:SF10">
    <property type="entry name" value="HET DOMAIN-CONTAINING PROTEIN"/>
    <property type="match status" value="1"/>
</dbReference>